<dbReference type="EMBL" id="QVFV01000004">
    <property type="protein sequence ID" value="RZM77318.1"/>
    <property type="molecule type" value="Genomic_DNA"/>
</dbReference>
<feature type="domain" description="Cupin type-2" evidence="3">
    <location>
        <begin position="79"/>
        <end position="134"/>
    </location>
</feature>
<evidence type="ECO:0000313" key="4">
    <source>
        <dbReference type="EMBL" id="RZM77318.1"/>
    </source>
</evidence>
<dbReference type="Gene3D" id="2.60.120.10">
    <property type="entry name" value="Jelly Rolls"/>
    <property type="match status" value="1"/>
</dbReference>
<evidence type="ECO:0000256" key="2">
    <source>
        <dbReference type="SAM" id="SignalP"/>
    </source>
</evidence>
<feature type="chain" id="PRO_5020599862" evidence="2">
    <location>
        <begin position="23"/>
        <end position="159"/>
    </location>
</feature>
<name>A0A4Q7E513_9CYAN</name>
<dbReference type="Proteomes" id="UP000292459">
    <property type="component" value="Unassembled WGS sequence"/>
</dbReference>
<protein>
    <submittedName>
        <fullName evidence="4">Cupin domain-containing protein</fullName>
    </submittedName>
</protein>
<dbReference type="InterPro" id="IPR013096">
    <property type="entry name" value="Cupin_2"/>
</dbReference>
<dbReference type="InterPro" id="IPR011051">
    <property type="entry name" value="RmlC_Cupin_sf"/>
</dbReference>
<sequence>MKTWAIALSALLITACSAPPVASPEPTQPEVCEPGASDPPDTAAATEAPPAFYPPPGSNEMLRQALSGAEGLEVIISDVVIPPNAEVPPHYHPGEEFVYIIEGSAIHVEEGQPERMVQAGDALVIAPEAEHAPRGGPEGARAIVFRVHVEGEPERIVVE</sequence>
<comment type="caution">
    <text evidence="4">The sequence shown here is derived from an EMBL/GenBank/DDBJ whole genome shotgun (WGS) entry which is preliminary data.</text>
</comment>
<accession>A0A4Q7E513</accession>
<dbReference type="AlphaFoldDB" id="A0A4Q7E513"/>
<dbReference type="Pfam" id="PF07883">
    <property type="entry name" value="Cupin_2"/>
    <property type="match status" value="1"/>
</dbReference>
<evidence type="ECO:0000259" key="3">
    <source>
        <dbReference type="Pfam" id="PF07883"/>
    </source>
</evidence>
<feature type="compositionally biased region" description="Low complexity" evidence="1">
    <location>
        <begin position="34"/>
        <end position="50"/>
    </location>
</feature>
<organism evidence="4 5">
    <name type="scientific">Leptolyngbya iicbica LK</name>
    <dbReference type="NCBI Taxonomy" id="2294035"/>
    <lineage>
        <taxon>Bacteria</taxon>
        <taxon>Bacillati</taxon>
        <taxon>Cyanobacteriota</taxon>
        <taxon>Cyanophyceae</taxon>
        <taxon>Leptolyngbyales</taxon>
        <taxon>Leptolyngbyaceae</taxon>
        <taxon>Leptolyngbya group</taxon>
        <taxon>Leptolyngbya</taxon>
        <taxon>Leptolyngbya iicbica</taxon>
    </lineage>
</organism>
<evidence type="ECO:0000256" key="1">
    <source>
        <dbReference type="SAM" id="MobiDB-lite"/>
    </source>
</evidence>
<feature type="region of interest" description="Disordered" evidence="1">
    <location>
        <begin position="20"/>
        <end position="60"/>
    </location>
</feature>
<dbReference type="OrthoDB" id="9814553at2"/>
<evidence type="ECO:0000313" key="5">
    <source>
        <dbReference type="Proteomes" id="UP000292459"/>
    </source>
</evidence>
<proteinExistence type="predicted"/>
<dbReference type="PROSITE" id="PS51257">
    <property type="entry name" value="PROKAR_LIPOPROTEIN"/>
    <property type="match status" value="1"/>
</dbReference>
<gene>
    <name evidence="4" type="ORF">DYY88_16905</name>
</gene>
<keyword evidence="2" id="KW-0732">Signal</keyword>
<dbReference type="SUPFAM" id="SSF51182">
    <property type="entry name" value="RmlC-like cupins"/>
    <property type="match status" value="1"/>
</dbReference>
<dbReference type="PANTHER" id="PTHR38599">
    <property type="entry name" value="CUPIN DOMAIN PROTEIN (AFU_ORTHOLOGUE AFUA_3G13620)"/>
    <property type="match status" value="1"/>
</dbReference>
<keyword evidence="5" id="KW-1185">Reference proteome</keyword>
<dbReference type="RefSeq" id="WP_052288361.1">
    <property type="nucleotide sequence ID" value="NZ_QVFV01000004.1"/>
</dbReference>
<dbReference type="InterPro" id="IPR014710">
    <property type="entry name" value="RmlC-like_jellyroll"/>
</dbReference>
<feature type="signal peptide" evidence="2">
    <location>
        <begin position="1"/>
        <end position="22"/>
    </location>
</feature>
<reference evidence="4 5" key="1">
    <citation type="submission" date="2018-11" db="EMBL/GenBank/DDBJ databases">
        <title>Whole genome sequencing of an environmental sample.</title>
        <authorList>
            <person name="Sarangi A.N."/>
            <person name="Singh D."/>
            <person name="Tripathy S."/>
        </authorList>
    </citation>
    <scope>NUCLEOTIDE SEQUENCE [LARGE SCALE GENOMIC DNA]</scope>
    <source>
        <strain evidence="4 5">Lakshadweep</strain>
    </source>
</reference>
<dbReference type="PANTHER" id="PTHR38599:SF1">
    <property type="entry name" value="CUPIN DOMAIN PROTEIN (AFU_ORTHOLOGUE AFUA_3G13620)"/>
    <property type="match status" value="1"/>
</dbReference>